<dbReference type="CDD" id="cd06850">
    <property type="entry name" value="biotinyl_domain"/>
    <property type="match status" value="1"/>
</dbReference>
<dbReference type="InterPro" id="IPR050709">
    <property type="entry name" value="Biotin_Carboxyl_Carrier/Decarb"/>
</dbReference>
<keyword evidence="1" id="KW-0092">Biotin</keyword>
<dbReference type="PROSITE" id="PS50968">
    <property type="entry name" value="BIOTINYL_LIPOYL"/>
    <property type="match status" value="1"/>
</dbReference>
<dbReference type="Pfam" id="PF00364">
    <property type="entry name" value="Biotin_lipoyl"/>
    <property type="match status" value="1"/>
</dbReference>
<sequence>MKEIVSSMAGTVFNILVSAGDDVAEGQTILILESMKMEIPVESTASGKIADLRVAIGDFVNEGDILATLE</sequence>
<dbReference type="InterPro" id="IPR000089">
    <property type="entry name" value="Biotin_lipoyl"/>
</dbReference>
<dbReference type="NCBIfam" id="NF004547">
    <property type="entry name" value="PRK05889.1"/>
    <property type="match status" value="1"/>
</dbReference>
<dbReference type="InterPro" id="IPR011053">
    <property type="entry name" value="Single_hybrid_motif"/>
</dbReference>
<dbReference type="RefSeq" id="WP_115450393.1">
    <property type="nucleotide sequence ID" value="NZ_QNQT01000001.1"/>
</dbReference>
<dbReference type="SUPFAM" id="SSF51230">
    <property type="entry name" value="Single hybrid motif"/>
    <property type="match status" value="1"/>
</dbReference>
<dbReference type="GO" id="GO:0003989">
    <property type="term" value="F:acetyl-CoA carboxylase activity"/>
    <property type="evidence" value="ECO:0007669"/>
    <property type="project" value="UniProtKB-EC"/>
</dbReference>
<evidence type="ECO:0000259" key="2">
    <source>
        <dbReference type="PROSITE" id="PS50968"/>
    </source>
</evidence>
<dbReference type="PANTHER" id="PTHR45266:SF3">
    <property type="entry name" value="OXALOACETATE DECARBOXYLASE ALPHA CHAIN"/>
    <property type="match status" value="1"/>
</dbReference>
<evidence type="ECO:0000313" key="3">
    <source>
        <dbReference type="EMBL" id="RDU38473.1"/>
    </source>
</evidence>
<keyword evidence="4" id="KW-1185">Reference proteome</keyword>
<protein>
    <submittedName>
        <fullName evidence="3">Acetyl-CoA carboxylase biotin carboxyl carrier protein subunit</fullName>
        <ecNumber evidence="3">6.4.1.2</ecNumber>
    </submittedName>
</protein>
<dbReference type="Proteomes" id="UP000257144">
    <property type="component" value="Unassembled WGS sequence"/>
</dbReference>
<dbReference type="EMBL" id="QNQT01000001">
    <property type="protein sequence ID" value="RDU38473.1"/>
    <property type="molecule type" value="Genomic_DNA"/>
</dbReference>
<dbReference type="OrthoDB" id="163546at2"/>
<reference evidence="3 4" key="1">
    <citation type="submission" date="2018-07" db="EMBL/GenBank/DDBJ databases">
        <title>Bacillus sp. YLB-04 draft genome sequence.</title>
        <authorList>
            <person name="Yu L."/>
            <person name="Tang X."/>
        </authorList>
    </citation>
    <scope>NUCLEOTIDE SEQUENCE [LARGE SCALE GENOMIC DNA]</scope>
    <source>
        <strain evidence="3 4">YLB-04</strain>
    </source>
</reference>
<dbReference type="FunFam" id="2.40.50.100:FF:000003">
    <property type="entry name" value="Acetyl-CoA carboxylase biotin carboxyl carrier protein"/>
    <property type="match status" value="1"/>
</dbReference>
<feature type="domain" description="Lipoyl-binding" evidence="2">
    <location>
        <begin position="1"/>
        <end position="70"/>
    </location>
</feature>
<keyword evidence="3" id="KW-0436">Ligase</keyword>
<comment type="caution">
    <text evidence="3">The sequence shown here is derived from an EMBL/GenBank/DDBJ whole genome shotgun (WGS) entry which is preliminary data.</text>
</comment>
<dbReference type="PANTHER" id="PTHR45266">
    <property type="entry name" value="OXALOACETATE DECARBOXYLASE ALPHA CHAIN"/>
    <property type="match status" value="1"/>
</dbReference>
<proteinExistence type="predicted"/>
<evidence type="ECO:0000313" key="4">
    <source>
        <dbReference type="Proteomes" id="UP000257144"/>
    </source>
</evidence>
<evidence type="ECO:0000256" key="1">
    <source>
        <dbReference type="ARBA" id="ARBA00023267"/>
    </source>
</evidence>
<accession>A0A3D8GVH0</accession>
<organism evidence="3 4">
    <name type="scientific">Neobacillus piezotolerans</name>
    <dbReference type="NCBI Taxonomy" id="2259171"/>
    <lineage>
        <taxon>Bacteria</taxon>
        <taxon>Bacillati</taxon>
        <taxon>Bacillota</taxon>
        <taxon>Bacilli</taxon>
        <taxon>Bacillales</taxon>
        <taxon>Bacillaceae</taxon>
        <taxon>Neobacillus</taxon>
    </lineage>
</organism>
<name>A0A3D8GVH0_9BACI</name>
<gene>
    <name evidence="3" type="ORF">DRW41_02605</name>
</gene>
<dbReference type="AlphaFoldDB" id="A0A3D8GVH0"/>
<dbReference type="EC" id="6.4.1.2" evidence="3"/>
<dbReference type="Gene3D" id="2.40.50.100">
    <property type="match status" value="1"/>
</dbReference>